<feature type="compositionally biased region" description="Polar residues" evidence="1">
    <location>
        <begin position="259"/>
        <end position="284"/>
    </location>
</feature>
<feature type="region of interest" description="Disordered" evidence="1">
    <location>
        <begin position="565"/>
        <end position="621"/>
    </location>
</feature>
<evidence type="ECO:0000313" key="2">
    <source>
        <dbReference type="EMBL" id="KAG5164288.1"/>
    </source>
</evidence>
<protein>
    <submittedName>
        <fullName evidence="2">Uncharacterized protein</fullName>
    </submittedName>
</protein>
<sequence>MDCIHRPDFIKLPIDIQREYAEVSVVFQSTMSIWLWSDVARLKQHYRFPSPNQLSLEQISALLSGIDWIPALKHHVWIPRPDFKGVTVSRDLNDLETWCANAVVAETLGTQKSRSLIPLAVLYSLLREQFEEGQAYMHGRVPQDEARKDSVAKKGRYTAVASMSQKQIVLSMARIRLIRSKKYLNSRQPLITLREDLLGQIVRDIAVKSNSSTSTKDETQLDEVKSLEISKLSRGRVAELRLAAKISAQSLHDIKAQESRSLSAQSGPAREPQQTTNDSVSSKPASFKLLEDSGTADPGAKTPGKAALRRSDSIKRDKRSPKSSRRRKSGRRKRLELQEYAKELETSLKVIHEADEDGYESDDFQSTDPMPQGGIEDEYEFIPSDEDQDFDVDVSPEVEEQTSEIGVPVAQEKHGSVSGIIAGFKSICADASNAVAGGTQTIVSGVHNLLAIGRPKRKRNLADEGIQDDEVVNDQTPTTPTRKRARIELDLEHEHIRRSYTQDTLPAKTTPSPSARSERRSLASNPKRSYATRRRRAPATRVTISEFGQIQRFPMMDDRMDTDPPARAYTREDETQNISTVEEAGPPTSSTRQLPRTRAMALSSSSQSARPTGVKFPLGRN</sequence>
<comment type="caution">
    <text evidence="2">The sequence shown here is derived from an EMBL/GenBank/DDBJ whole genome shotgun (WGS) entry which is preliminary data.</text>
</comment>
<gene>
    <name evidence="2" type="ORF">JR316_010794</name>
</gene>
<reference evidence="2" key="1">
    <citation type="submission" date="2021-02" db="EMBL/GenBank/DDBJ databases">
        <title>Psilocybe cubensis genome.</title>
        <authorList>
            <person name="Mckernan K.J."/>
            <person name="Crawford S."/>
            <person name="Trippe A."/>
            <person name="Kane L.T."/>
            <person name="Mclaughlin S."/>
        </authorList>
    </citation>
    <scope>NUCLEOTIDE SEQUENCE [LARGE SCALE GENOMIC DNA]</scope>
    <source>
        <strain evidence="2">MGC-MH-2018</strain>
    </source>
</reference>
<dbReference type="EMBL" id="JAFIQS010000012">
    <property type="protein sequence ID" value="KAG5164288.1"/>
    <property type="molecule type" value="Genomic_DNA"/>
</dbReference>
<organism evidence="2">
    <name type="scientific">Psilocybe cubensis</name>
    <name type="common">Psychedelic mushroom</name>
    <name type="synonym">Stropharia cubensis</name>
    <dbReference type="NCBI Taxonomy" id="181762"/>
    <lineage>
        <taxon>Eukaryota</taxon>
        <taxon>Fungi</taxon>
        <taxon>Dikarya</taxon>
        <taxon>Basidiomycota</taxon>
        <taxon>Agaricomycotina</taxon>
        <taxon>Agaricomycetes</taxon>
        <taxon>Agaricomycetidae</taxon>
        <taxon>Agaricales</taxon>
        <taxon>Agaricineae</taxon>
        <taxon>Strophariaceae</taxon>
        <taxon>Psilocybe</taxon>
    </lineage>
</organism>
<feature type="region of interest" description="Disordered" evidence="1">
    <location>
        <begin position="257"/>
        <end position="337"/>
    </location>
</feature>
<proteinExistence type="predicted"/>
<name>A0A8H7XP56_PSICU</name>
<accession>A0A8H7XP56</accession>
<dbReference type="AlphaFoldDB" id="A0A8H7XP56"/>
<evidence type="ECO:0000256" key="1">
    <source>
        <dbReference type="SAM" id="MobiDB-lite"/>
    </source>
</evidence>
<feature type="region of interest" description="Disordered" evidence="1">
    <location>
        <begin position="461"/>
        <end position="482"/>
    </location>
</feature>
<dbReference type="OrthoDB" id="3129056at2759"/>
<feature type="compositionally biased region" description="Basic and acidic residues" evidence="1">
    <location>
        <begin position="565"/>
        <end position="574"/>
    </location>
</feature>
<feature type="compositionally biased region" description="Polar residues" evidence="1">
    <location>
        <begin position="499"/>
        <end position="515"/>
    </location>
</feature>
<feature type="region of interest" description="Disordered" evidence="1">
    <location>
        <begin position="496"/>
        <end position="539"/>
    </location>
</feature>
<feature type="compositionally biased region" description="Basic residues" evidence="1">
    <location>
        <begin position="316"/>
        <end position="334"/>
    </location>
</feature>